<keyword evidence="2" id="KW-1185">Reference proteome</keyword>
<accession>A0ABT4D214</accession>
<dbReference type="EMBL" id="JAPQER010000006">
    <property type="protein sequence ID" value="MCY6485293.1"/>
    <property type="molecule type" value="Genomic_DNA"/>
</dbReference>
<evidence type="ECO:0000313" key="1">
    <source>
        <dbReference type="EMBL" id="MCY6485293.1"/>
    </source>
</evidence>
<dbReference type="RefSeq" id="WP_268041615.1">
    <property type="nucleotide sequence ID" value="NZ_JAPQER010000006.1"/>
</dbReference>
<comment type="caution">
    <text evidence="1">The sequence shown here is derived from an EMBL/GenBank/DDBJ whole genome shotgun (WGS) entry which is preliminary data.</text>
</comment>
<gene>
    <name evidence="1" type="ORF">OW763_13215</name>
</gene>
<name>A0ABT4D214_9CLOT</name>
<sequence length="93" mass="10860">MSTKVTINVSDNIYSYWKRQAHKYFNGEVSGYLADITEKDKEKNQGRSVSVYDGNVLGYIDATLVKKLKEKDDREYWLVDTGIGYQLKRWISK</sequence>
<protein>
    <recommendedName>
        <fullName evidence="3">HIRAN domain-containing protein</fullName>
    </recommendedName>
</protein>
<organism evidence="1 2">
    <name type="scientific">Clostridium aestuarii</name>
    <dbReference type="NCBI Taxonomy" id="338193"/>
    <lineage>
        <taxon>Bacteria</taxon>
        <taxon>Bacillati</taxon>
        <taxon>Bacillota</taxon>
        <taxon>Clostridia</taxon>
        <taxon>Eubacteriales</taxon>
        <taxon>Clostridiaceae</taxon>
        <taxon>Clostridium</taxon>
    </lineage>
</organism>
<evidence type="ECO:0008006" key="3">
    <source>
        <dbReference type="Google" id="ProtNLM"/>
    </source>
</evidence>
<proteinExistence type="predicted"/>
<reference evidence="1" key="1">
    <citation type="submission" date="2022-12" db="EMBL/GenBank/DDBJ databases">
        <authorList>
            <person name="Wang J."/>
        </authorList>
    </citation>
    <scope>NUCLEOTIDE SEQUENCE</scope>
    <source>
        <strain evidence="1">HY-45-18</strain>
    </source>
</reference>
<evidence type="ECO:0000313" key="2">
    <source>
        <dbReference type="Proteomes" id="UP001078443"/>
    </source>
</evidence>
<dbReference type="Proteomes" id="UP001078443">
    <property type="component" value="Unassembled WGS sequence"/>
</dbReference>